<dbReference type="STRING" id="317577.GCA_000419625_03389"/>
<dbReference type="AlphaFoldDB" id="A0A221T1R1"/>
<reference evidence="1 2" key="1">
    <citation type="submission" date="2017-05" db="EMBL/GenBank/DDBJ databases">
        <title>The complete genome sequence of Deinococcus ficus isolated from the rhizosphere of the Ficus religiosa L. in Taiwan.</title>
        <authorList>
            <person name="Wu K.-M."/>
            <person name="Liao T.-L."/>
            <person name="Liu Y.-M."/>
            <person name="Young C.-C."/>
            <person name="Tsai S.-F."/>
        </authorList>
    </citation>
    <scope>NUCLEOTIDE SEQUENCE [LARGE SCALE GENOMIC DNA]</scope>
    <source>
        <strain evidence="1 2">CC-FR2-10</strain>
        <plasmid evidence="2">pdfi2</plasmid>
    </source>
</reference>
<dbReference type="RefSeq" id="WP_027462311.1">
    <property type="nucleotide sequence ID" value="NZ_CP021083.1"/>
</dbReference>
<protein>
    <submittedName>
        <fullName evidence="1">Osmotically inducible protein OsmC</fullName>
    </submittedName>
</protein>
<dbReference type="EMBL" id="CP021083">
    <property type="protein sequence ID" value="ASN82819.1"/>
    <property type="molecule type" value="Genomic_DNA"/>
</dbReference>
<dbReference type="InterPro" id="IPR015946">
    <property type="entry name" value="KH_dom-like_a/b"/>
</dbReference>
<dbReference type="Proteomes" id="UP000259030">
    <property type="component" value="Plasmid pDFI2"/>
</dbReference>
<dbReference type="InterPro" id="IPR036102">
    <property type="entry name" value="OsmC/Ohrsf"/>
</dbReference>
<dbReference type="SUPFAM" id="SSF82784">
    <property type="entry name" value="OsmC-like"/>
    <property type="match status" value="1"/>
</dbReference>
<dbReference type="PANTHER" id="PTHR34352:SF1">
    <property type="entry name" value="PROTEIN YHFA"/>
    <property type="match status" value="1"/>
</dbReference>
<proteinExistence type="predicted"/>
<dbReference type="InterPro" id="IPR003718">
    <property type="entry name" value="OsmC/Ohr_fam"/>
</dbReference>
<evidence type="ECO:0000313" key="2">
    <source>
        <dbReference type="Proteomes" id="UP000259030"/>
    </source>
</evidence>
<geneLocation type="plasmid" evidence="2">
    <name>pdfi2</name>
</geneLocation>
<name>A0A221T1R1_9DEIO</name>
<keyword evidence="1" id="KW-0614">Plasmid</keyword>
<dbReference type="Gene3D" id="3.30.300.20">
    <property type="match status" value="1"/>
</dbReference>
<accession>A0A221T1R1</accession>
<gene>
    <name evidence="1" type="ORF">DFI_16630</name>
</gene>
<dbReference type="Pfam" id="PF02566">
    <property type="entry name" value="OsmC"/>
    <property type="match status" value="1"/>
</dbReference>
<dbReference type="PANTHER" id="PTHR34352">
    <property type="entry name" value="PROTEIN YHFA"/>
    <property type="match status" value="1"/>
</dbReference>
<organism evidence="1 2">
    <name type="scientific">Deinococcus ficus</name>
    <dbReference type="NCBI Taxonomy" id="317577"/>
    <lineage>
        <taxon>Bacteria</taxon>
        <taxon>Thermotogati</taxon>
        <taxon>Deinococcota</taxon>
        <taxon>Deinococci</taxon>
        <taxon>Deinococcales</taxon>
        <taxon>Deinococcaceae</taxon>
        <taxon>Deinococcus</taxon>
    </lineage>
</organism>
<keyword evidence="2" id="KW-1185">Reference proteome</keyword>
<evidence type="ECO:0000313" key="1">
    <source>
        <dbReference type="EMBL" id="ASN82819.1"/>
    </source>
</evidence>
<sequence length="139" mass="15410">MTPTEKTMTIHHAGAQRYVTRNAGGQQLIIDMTPEHPLGVGPMDAVFGALAACTMSDIVNILEKRRTPATRYRVELTGKRDGDASPPRYYHYLMRHYVSGPGITQQDVEKAAHLSHEKYCTVGASLNAEVDFEVIIEPE</sequence>
<dbReference type="KEGG" id="dfc:DFI_16630"/>